<accession>A0AAJ4TII3</accession>
<evidence type="ECO:0000313" key="1">
    <source>
        <dbReference type="EMBL" id="QWQ20823.1"/>
    </source>
</evidence>
<evidence type="ECO:0000313" key="2">
    <source>
        <dbReference type="Proteomes" id="UP000682358"/>
    </source>
</evidence>
<dbReference type="EMBL" id="CP076405">
    <property type="protein sequence ID" value="QWQ20823.1"/>
    <property type="molecule type" value="Genomic_DNA"/>
</dbReference>
<organism evidence="1 2">
    <name type="scientific">Providencia rettgeri</name>
    <dbReference type="NCBI Taxonomy" id="587"/>
    <lineage>
        <taxon>Bacteria</taxon>
        <taxon>Pseudomonadati</taxon>
        <taxon>Pseudomonadota</taxon>
        <taxon>Gammaproteobacteria</taxon>
        <taxon>Enterobacterales</taxon>
        <taxon>Morganellaceae</taxon>
        <taxon>Providencia</taxon>
    </lineage>
</organism>
<proteinExistence type="predicted"/>
<name>A0AAJ4TII3_PRORE</name>
<gene>
    <name evidence="1" type="ORF">KOF27_00100</name>
</gene>
<reference evidence="1" key="1">
    <citation type="submission" date="2021-06" db="EMBL/GenBank/DDBJ databases">
        <title>Emergence of genetically related NDM-1-producing Providencia rettgeri strains in Argentina.</title>
        <authorList>
            <person name="Pasteran F."/>
            <person name="Meo A."/>
            <person name="Gomez S."/>
            <person name="Derdoy L."/>
            <person name="Albronoz E."/>
            <person name="Faccone D."/>
            <person name="Guerriero L."/>
            <person name="Archuby D."/>
            <person name="Tarzia A."/>
            <person name="Lopez M."/>
            <person name="Corso A."/>
        </authorList>
    </citation>
    <scope>NUCLEOTIDE SEQUENCE</scope>
    <source>
        <strain evidence="1">PreM15628</strain>
    </source>
</reference>
<dbReference type="AlphaFoldDB" id="A0AAJ4TII3"/>
<dbReference type="Proteomes" id="UP000682358">
    <property type="component" value="Chromosome"/>
</dbReference>
<protein>
    <recommendedName>
        <fullName evidence="3">Protein kinase domain-containing protein</fullName>
    </recommendedName>
</protein>
<sequence length="305" mass="35303">MRKIITTTIQNHKYYYQAQKPNKNFIIENIKSIKSKNNNDLKFNQSSHKKEYKFNVDVPYLTSKGKKTVPIIEKLKPITPANTTKLEDIKNIDSFVRRIREENIYFEAKNKNNYVYQGYLNSVGKEKNSDLHLNITNSLGHGTYGTAYRVGNFVIKVPFYDTYKFSPYSNVKRCSSILNELNRNTNFSRAITLNKGKDVLITKYIAGKNIKGNSAYDFVKQRGRIMFDYNSNGNVKIDSNGEKYVIDADLAVQPTKLKRSPSLGTLEARKIYISKFIRKPLGVNEIKPLYYSEIEKFLPKLKKVK</sequence>
<evidence type="ECO:0008006" key="3">
    <source>
        <dbReference type="Google" id="ProtNLM"/>
    </source>
</evidence>
<dbReference type="RefSeq" id="WP_215954314.1">
    <property type="nucleotide sequence ID" value="NZ_CP076405.1"/>
</dbReference>